<dbReference type="SUPFAM" id="SSF50156">
    <property type="entry name" value="PDZ domain-like"/>
    <property type="match status" value="1"/>
</dbReference>
<organism evidence="5 6">
    <name type="scientific">Aliidongia dinghuensis</name>
    <dbReference type="NCBI Taxonomy" id="1867774"/>
    <lineage>
        <taxon>Bacteria</taxon>
        <taxon>Pseudomonadati</taxon>
        <taxon>Pseudomonadota</taxon>
        <taxon>Alphaproteobacteria</taxon>
        <taxon>Rhodospirillales</taxon>
        <taxon>Dongiaceae</taxon>
        <taxon>Aliidongia</taxon>
    </lineage>
</organism>
<feature type="domain" description="Tail specific protease" evidence="4">
    <location>
        <begin position="233"/>
        <end position="424"/>
    </location>
</feature>
<keyword evidence="6" id="KW-1185">Reference proteome</keyword>
<dbReference type="InterPro" id="IPR001478">
    <property type="entry name" value="PDZ"/>
</dbReference>
<dbReference type="InterPro" id="IPR036034">
    <property type="entry name" value="PDZ_sf"/>
</dbReference>
<dbReference type="PANTHER" id="PTHR32060">
    <property type="entry name" value="TAIL-SPECIFIC PROTEASE"/>
    <property type="match status" value="1"/>
</dbReference>
<dbReference type="SMART" id="SM00228">
    <property type="entry name" value="PDZ"/>
    <property type="match status" value="1"/>
</dbReference>
<dbReference type="GO" id="GO:0008236">
    <property type="term" value="F:serine-type peptidase activity"/>
    <property type="evidence" value="ECO:0007669"/>
    <property type="project" value="InterPro"/>
</dbReference>
<dbReference type="Gene3D" id="3.90.226.10">
    <property type="entry name" value="2-enoyl-CoA Hydratase, Chain A, domain 1"/>
    <property type="match status" value="1"/>
</dbReference>
<evidence type="ECO:0000256" key="1">
    <source>
        <dbReference type="SAM" id="MobiDB-lite"/>
    </source>
</evidence>
<feature type="region of interest" description="Disordered" evidence="1">
    <location>
        <begin position="73"/>
        <end position="95"/>
    </location>
</feature>
<dbReference type="InterPro" id="IPR029045">
    <property type="entry name" value="ClpP/crotonase-like_dom_sf"/>
</dbReference>
<dbReference type="GO" id="GO:0030288">
    <property type="term" value="C:outer membrane-bounded periplasmic space"/>
    <property type="evidence" value="ECO:0007669"/>
    <property type="project" value="TreeGrafter"/>
</dbReference>
<evidence type="ECO:0000313" key="5">
    <source>
        <dbReference type="EMBL" id="GGF48265.1"/>
    </source>
</evidence>
<proteinExistence type="predicted"/>
<sequence length="518" mass="54355">MLRAWSHFSAVALALSGLAGCVDQPPRARPAPPTTGPEARLDAAWRLTLGSYVVPVDPTVLADAATEGMDAAAAGRTPNLTPGSAPRPDWPQRPDLQWSRTLETNVLDHLRTLATKPDANADKLSDAAISAMTAVLDPHSKLEPPGGEAVWEKHADTAEHYRGLGFQVRPVPTGYLVTRLYQNSPAVHAGVLVGDIITGFDGKRAVDIDNKSFTRLSHEETPAAARLDIDRQGRHLHLTASRAEVEIPRVEARLVGDVAVLRLNAFTRDAGPELRRAAARLFAASPQPRGLVLDLRGNLGGLISEAEDAAGLLLPDGASLATFWSVGHPDEHHVAHAPTGLPRSVPVVVLINADTASAAEVLAAALRDHGRATLVGSRSFGKGISQGHQALPDGRTLVATGWFLRRPSGAWLQSDGLVPDLKVAGLEETYAGHEASLPGALKPPTQVEAVAEHPPPASPACLAAGRAAANRPGDPQLLAAIAMLDCQHAIAPVMEAHTPLPAPAQPTRQSGAVATKAN</sequence>
<dbReference type="Gene3D" id="2.30.42.10">
    <property type="match status" value="1"/>
</dbReference>
<dbReference type="GO" id="GO:0007165">
    <property type="term" value="P:signal transduction"/>
    <property type="evidence" value="ECO:0007669"/>
    <property type="project" value="TreeGrafter"/>
</dbReference>
<dbReference type="RefSeq" id="WP_189052210.1">
    <property type="nucleotide sequence ID" value="NZ_BMJQ01000027.1"/>
</dbReference>
<evidence type="ECO:0000256" key="2">
    <source>
        <dbReference type="SAM" id="SignalP"/>
    </source>
</evidence>
<protein>
    <recommendedName>
        <fullName evidence="7">PDZ domain-containing protein</fullName>
    </recommendedName>
</protein>
<accession>A0A8J2Z1B7</accession>
<reference evidence="5" key="2">
    <citation type="submission" date="2020-09" db="EMBL/GenBank/DDBJ databases">
        <authorList>
            <person name="Sun Q."/>
            <person name="Zhou Y."/>
        </authorList>
    </citation>
    <scope>NUCLEOTIDE SEQUENCE</scope>
    <source>
        <strain evidence="5">CGMCC 1.15725</strain>
    </source>
</reference>
<dbReference type="Proteomes" id="UP000646365">
    <property type="component" value="Unassembled WGS sequence"/>
</dbReference>
<feature type="region of interest" description="Disordered" evidence="1">
    <location>
        <begin position="498"/>
        <end position="518"/>
    </location>
</feature>
<dbReference type="SMART" id="SM00245">
    <property type="entry name" value="TSPc"/>
    <property type="match status" value="1"/>
</dbReference>
<feature type="compositionally biased region" description="Polar residues" evidence="1">
    <location>
        <begin position="506"/>
        <end position="518"/>
    </location>
</feature>
<evidence type="ECO:0000259" key="3">
    <source>
        <dbReference type="SMART" id="SM00228"/>
    </source>
</evidence>
<dbReference type="PROSITE" id="PS51257">
    <property type="entry name" value="PROKAR_LIPOPROTEIN"/>
    <property type="match status" value="1"/>
</dbReference>
<reference evidence="5" key="1">
    <citation type="journal article" date="2014" name="Int. J. Syst. Evol. Microbiol.">
        <title>Complete genome sequence of Corynebacterium casei LMG S-19264T (=DSM 44701T), isolated from a smear-ripened cheese.</title>
        <authorList>
            <consortium name="US DOE Joint Genome Institute (JGI-PGF)"/>
            <person name="Walter F."/>
            <person name="Albersmeier A."/>
            <person name="Kalinowski J."/>
            <person name="Ruckert C."/>
        </authorList>
    </citation>
    <scope>NUCLEOTIDE SEQUENCE</scope>
    <source>
        <strain evidence="5">CGMCC 1.15725</strain>
    </source>
</reference>
<dbReference type="EMBL" id="BMJQ01000027">
    <property type="protein sequence ID" value="GGF48265.1"/>
    <property type="molecule type" value="Genomic_DNA"/>
</dbReference>
<dbReference type="GO" id="GO:0004175">
    <property type="term" value="F:endopeptidase activity"/>
    <property type="evidence" value="ECO:0007669"/>
    <property type="project" value="TreeGrafter"/>
</dbReference>
<feature type="signal peptide" evidence="2">
    <location>
        <begin position="1"/>
        <end position="19"/>
    </location>
</feature>
<name>A0A8J2Z1B7_9PROT</name>
<evidence type="ECO:0000259" key="4">
    <source>
        <dbReference type="SMART" id="SM00245"/>
    </source>
</evidence>
<dbReference type="PANTHER" id="PTHR32060:SF30">
    <property type="entry name" value="CARBOXY-TERMINAL PROCESSING PROTEASE CTPA"/>
    <property type="match status" value="1"/>
</dbReference>
<evidence type="ECO:0000313" key="6">
    <source>
        <dbReference type="Proteomes" id="UP000646365"/>
    </source>
</evidence>
<dbReference type="CDD" id="cd06567">
    <property type="entry name" value="Peptidase_S41"/>
    <property type="match status" value="1"/>
</dbReference>
<dbReference type="SUPFAM" id="SSF52096">
    <property type="entry name" value="ClpP/crotonase"/>
    <property type="match status" value="1"/>
</dbReference>
<gene>
    <name evidence="5" type="ORF">GCM10011611_63340</name>
</gene>
<dbReference type="Gene3D" id="3.30.750.44">
    <property type="match status" value="1"/>
</dbReference>
<dbReference type="Pfam" id="PF03572">
    <property type="entry name" value="Peptidase_S41"/>
    <property type="match status" value="1"/>
</dbReference>
<keyword evidence="2" id="KW-0732">Signal</keyword>
<feature type="domain" description="PDZ" evidence="3">
    <location>
        <begin position="162"/>
        <end position="233"/>
    </location>
</feature>
<feature type="chain" id="PRO_5035265432" description="PDZ domain-containing protein" evidence="2">
    <location>
        <begin position="20"/>
        <end position="518"/>
    </location>
</feature>
<dbReference type="GO" id="GO:0006508">
    <property type="term" value="P:proteolysis"/>
    <property type="evidence" value="ECO:0007669"/>
    <property type="project" value="InterPro"/>
</dbReference>
<comment type="caution">
    <text evidence="5">The sequence shown here is derived from an EMBL/GenBank/DDBJ whole genome shotgun (WGS) entry which is preliminary data.</text>
</comment>
<dbReference type="InterPro" id="IPR005151">
    <property type="entry name" value="Tail-specific_protease"/>
</dbReference>
<dbReference type="AlphaFoldDB" id="A0A8J2Z1B7"/>
<evidence type="ECO:0008006" key="7">
    <source>
        <dbReference type="Google" id="ProtNLM"/>
    </source>
</evidence>